<gene>
    <name evidence="1" type="ORF">ACFO1S_22985</name>
</gene>
<evidence type="ECO:0000313" key="2">
    <source>
        <dbReference type="Proteomes" id="UP001595755"/>
    </source>
</evidence>
<evidence type="ECO:0000313" key="1">
    <source>
        <dbReference type="EMBL" id="MFC4306293.1"/>
    </source>
</evidence>
<reference evidence="2" key="1">
    <citation type="journal article" date="2019" name="Int. J. Syst. Evol. Microbiol.">
        <title>The Global Catalogue of Microorganisms (GCM) 10K type strain sequencing project: providing services to taxonomists for standard genome sequencing and annotation.</title>
        <authorList>
            <consortium name="The Broad Institute Genomics Platform"/>
            <consortium name="The Broad Institute Genome Sequencing Center for Infectious Disease"/>
            <person name="Wu L."/>
            <person name="Ma J."/>
        </authorList>
    </citation>
    <scope>NUCLEOTIDE SEQUENCE [LARGE SCALE GENOMIC DNA]</scope>
    <source>
        <strain evidence="2">CGMCC 4.1641</strain>
    </source>
</reference>
<accession>A0ABV8SI31</accession>
<name>A0ABV8SI31_9BACL</name>
<proteinExistence type="predicted"/>
<dbReference type="EMBL" id="JBHSED010000058">
    <property type="protein sequence ID" value="MFC4306293.1"/>
    <property type="molecule type" value="Genomic_DNA"/>
</dbReference>
<dbReference type="Proteomes" id="UP001595755">
    <property type="component" value="Unassembled WGS sequence"/>
</dbReference>
<protein>
    <submittedName>
        <fullName evidence="1">Uncharacterized protein</fullName>
    </submittedName>
</protein>
<sequence length="157" mass="18056">MAIVPTTELSKDSAKIQYNHYEKGDHMANFASLLPKTTTYWKTDEIFFIKHTNFFITMEEAYAIGELLKEAHRDKETSAIVIDNREAKGAWTQEVNKVWIEVSMEFNHRIPKKVATLTSDVIATMQINRLTRNNGAEKMSKAFCSDFDESVRAFLRG</sequence>
<organism evidence="1 2">
    <name type="scientific">Cohnella boryungensis</name>
    <dbReference type="NCBI Taxonomy" id="768479"/>
    <lineage>
        <taxon>Bacteria</taxon>
        <taxon>Bacillati</taxon>
        <taxon>Bacillota</taxon>
        <taxon>Bacilli</taxon>
        <taxon>Bacillales</taxon>
        <taxon>Paenibacillaceae</taxon>
        <taxon>Cohnella</taxon>
    </lineage>
</organism>
<comment type="caution">
    <text evidence="1">The sequence shown here is derived from an EMBL/GenBank/DDBJ whole genome shotgun (WGS) entry which is preliminary data.</text>
</comment>
<keyword evidence="2" id="KW-1185">Reference proteome</keyword>